<feature type="domain" description="Heavy metal binding" evidence="8">
    <location>
        <begin position="77"/>
        <end position="103"/>
    </location>
</feature>
<dbReference type="GO" id="GO:0046686">
    <property type="term" value="P:response to cadmium ion"/>
    <property type="evidence" value="ECO:0007669"/>
    <property type="project" value="UniProtKB-KW"/>
</dbReference>
<dbReference type="NCBIfam" id="TIGR01730">
    <property type="entry name" value="RND_mfp"/>
    <property type="match status" value="1"/>
</dbReference>
<evidence type="ECO:0000256" key="2">
    <source>
        <dbReference type="ARBA" id="ARBA00022448"/>
    </source>
</evidence>
<dbReference type="Pfam" id="PF25919">
    <property type="entry name" value="BSH_CusB"/>
    <property type="match status" value="1"/>
</dbReference>
<evidence type="ECO:0000256" key="6">
    <source>
        <dbReference type="SAM" id="MobiDB-lite"/>
    </source>
</evidence>
<comment type="function">
    <text evidence="5">CzcA and CzcB together would act in zinc efflux nearly as effectively as the complete czc efflux system (CzcABC). The CzcB protein is thought to funnel zinc cations to the CzcA transport protein.</text>
</comment>
<dbReference type="PANTHER" id="PTHR30097:SF4">
    <property type="entry name" value="SLR6042 PROTEIN"/>
    <property type="match status" value="1"/>
</dbReference>
<feature type="domain" description="CusB-like beta-barrel" evidence="11">
    <location>
        <begin position="289"/>
        <end position="364"/>
    </location>
</feature>
<dbReference type="InterPro" id="IPR058790">
    <property type="entry name" value="BSH_CusB"/>
</dbReference>
<dbReference type="EMBL" id="CP036266">
    <property type="protein sequence ID" value="QDT22667.1"/>
    <property type="molecule type" value="Genomic_DNA"/>
</dbReference>
<keyword evidence="4" id="KW-0105">Cadmium resistance</keyword>
<feature type="domain" description="CzcB-like C-terminal circularly permuted SH3-like" evidence="12">
    <location>
        <begin position="424"/>
        <end position="484"/>
    </location>
</feature>
<evidence type="ECO:0000259" key="10">
    <source>
        <dbReference type="Pfam" id="PF25919"/>
    </source>
</evidence>
<feature type="domain" description="CusB-like three alpha-helical bundle" evidence="9">
    <location>
        <begin position="190"/>
        <end position="251"/>
    </location>
</feature>
<dbReference type="GO" id="GO:0030288">
    <property type="term" value="C:outer membrane-bounded periplasmic space"/>
    <property type="evidence" value="ECO:0007669"/>
    <property type="project" value="TreeGrafter"/>
</dbReference>
<dbReference type="AlphaFoldDB" id="A0A517PTG6"/>
<dbReference type="InterPro" id="IPR006143">
    <property type="entry name" value="RND_pump_MFP"/>
</dbReference>
<accession>A0A517PTG6</accession>
<keyword evidence="2" id="KW-0813">Transport</keyword>
<feature type="compositionally biased region" description="Basic and acidic residues" evidence="6">
    <location>
        <begin position="503"/>
        <end position="513"/>
    </location>
</feature>
<organism evidence="13 14">
    <name type="scientific">Gimesia chilikensis</name>
    <dbReference type="NCBI Taxonomy" id="2605989"/>
    <lineage>
        <taxon>Bacteria</taxon>
        <taxon>Pseudomonadati</taxon>
        <taxon>Planctomycetota</taxon>
        <taxon>Planctomycetia</taxon>
        <taxon>Planctomycetales</taxon>
        <taxon>Planctomycetaceae</taxon>
        <taxon>Gimesia</taxon>
    </lineage>
</organism>
<dbReference type="GO" id="GO:0016020">
    <property type="term" value="C:membrane"/>
    <property type="evidence" value="ECO:0007669"/>
    <property type="project" value="InterPro"/>
</dbReference>
<name>A0A517PTG6_9PLAN</name>
<dbReference type="InterPro" id="IPR058791">
    <property type="entry name" value="3HB_CusB"/>
</dbReference>
<dbReference type="FunFam" id="2.40.30.170:FF:000010">
    <property type="entry name" value="Efflux RND transporter periplasmic adaptor subunit"/>
    <property type="match status" value="1"/>
</dbReference>
<evidence type="ECO:0000313" key="13">
    <source>
        <dbReference type="EMBL" id="QDT22667.1"/>
    </source>
</evidence>
<keyword evidence="14" id="KW-1185">Reference proteome</keyword>
<dbReference type="Gene3D" id="2.40.30.170">
    <property type="match status" value="1"/>
</dbReference>
<evidence type="ECO:0000259" key="8">
    <source>
        <dbReference type="Pfam" id="PF19335"/>
    </source>
</evidence>
<feature type="region of interest" description="Disordered" evidence="6">
    <location>
        <begin position="670"/>
        <end position="699"/>
    </location>
</feature>
<feature type="domain" description="Heavy metal binding" evidence="8">
    <location>
        <begin position="381"/>
        <end position="407"/>
    </location>
</feature>
<evidence type="ECO:0000259" key="9">
    <source>
        <dbReference type="Pfam" id="PF25869"/>
    </source>
</evidence>
<evidence type="ECO:0000256" key="4">
    <source>
        <dbReference type="ARBA" id="ARBA00043263"/>
    </source>
</evidence>
<comment type="similarity">
    <text evidence="1">Belongs to the membrane fusion protein (MFP) (TC 8.A.1) family.</text>
</comment>
<evidence type="ECO:0000256" key="7">
    <source>
        <dbReference type="SAM" id="Phobius"/>
    </source>
</evidence>
<gene>
    <name evidence="13" type="primary">cusB_5</name>
    <name evidence="13" type="ORF">HG66A1_44750</name>
</gene>
<feature type="domain" description="CusB-like barrel-sandwich hybrid" evidence="10">
    <location>
        <begin position="155"/>
        <end position="285"/>
    </location>
</feature>
<dbReference type="GO" id="GO:0022857">
    <property type="term" value="F:transmembrane transporter activity"/>
    <property type="evidence" value="ECO:0007669"/>
    <property type="project" value="InterPro"/>
</dbReference>
<dbReference type="RefSeq" id="WP_197996740.1">
    <property type="nucleotide sequence ID" value="NZ_CP036266.1"/>
</dbReference>
<dbReference type="SUPFAM" id="SSF111369">
    <property type="entry name" value="HlyD-like secretion proteins"/>
    <property type="match status" value="1"/>
</dbReference>
<dbReference type="Pfam" id="PF25954">
    <property type="entry name" value="Beta-barrel_RND_2"/>
    <property type="match status" value="1"/>
</dbReference>
<keyword evidence="7" id="KW-1133">Transmembrane helix</keyword>
<evidence type="ECO:0000313" key="14">
    <source>
        <dbReference type="Proteomes" id="UP000320421"/>
    </source>
</evidence>
<reference evidence="13 14" key="1">
    <citation type="submission" date="2019-02" db="EMBL/GenBank/DDBJ databases">
        <title>Deep-cultivation of Planctomycetes and their phenomic and genomic characterization uncovers novel biology.</title>
        <authorList>
            <person name="Wiegand S."/>
            <person name="Jogler M."/>
            <person name="Boedeker C."/>
            <person name="Pinto D."/>
            <person name="Vollmers J."/>
            <person name="Rivas-Marin E."/>
            <person name="Kohn T."/>
            <person name="Peeters S.H."/>
            <person name="Heuer A."/>
            <person name="Rast P."/>
            <person name="Oberbeckmann S."/>
            <person name="Bunk B."/>
            <person name="Jeske O."/>
            <person name="Meyerdierks A."/>
            <person name="Storesund J.E."/>
            <person name="Kallscheuer N."/>
            <person name="Luecker S."/>
            <person name="Lage O.M."/>
            <person name="Pohl T."/>
            <person name="Merkel B.J."/>
            <person name="Hornburger P."/>
            <person name="Mueller R.-W."/>
            <person name="Bruemmer F."/>
            <person name="Labrenz M."/>
            <person name="Spormann A.M."/>
            <person name="Op den Camp H."/>
            <person name="Overmann J."/>
            <person name="Amann R."/>
            <person name="Jetten M.S.M."/>
            <person name="Mascher T."/>
            <person name="Medema M.H."/>
            <person name="Devos D.P."/>
            <person name="Kaster A.-K."/>
            <person name="Ovreas L."/>
            <person name="Rohde M."/>
            <person name="Galperin M.Y."/>
            <person name="Jogler C."/>
        </authorList>
    </citation>
    <scope>NUCLEOTIDE SEQUENCE [LARGE SCALE GENOMIC DNA]</scope>
    <source>
        <strain evidence="13 14">HG66A1</strain>
    </source>
</reference>
<dbReference type="GO" id="GO:0015679">
    <property type="term" value="P:plasma membrane copper ion transport"/>
    <property type="evidence" value="ECO:0007669"/>
    <property type="project" value="TreeGrafter"/>
</dbReference>
<feature type="compositionally biased region" description="Polar residues" evidence="6">
    <location>
        <begin position="1"/>
        <end position="15"/>
    </location>
</feature>
<feature type="region of interest" description="Disordered" evidence="6">
    <location>
        <begin position="1"/>
        <end position="22"/>
    </location>
</feature>
<dbReference type="Gene3D" id="2.40.420.20">
    <property type="match status" value="1"/>
</dbReference>
<dbReference type="Pfam" id="PF25975">
    <property type="entry name" value="CzcB_C"/>
    <property type="match status" value="1"/>
</dbReference>
<dbReference type="Pfam" id="PF19335">
    <property type="entry name" value="HMBD"/>
    <property type="match status" value="2"/>
</dbReference>
<feature type="transmembrane region" description="Helical" evidence="7">
    <location>
        <begin position="32"/>
        <end position="52"/>
    </location>
</feature>
<evidence type="ECO:0000256" key="1">
    <source>
        <dbReference type="ARBA" id="ARBA00009477"/>
    </source>
</evidence>
<feature type="region of interest" description="Disordered" evidence="6">
    <location>
        <begin position="62"/>
        <end position="84"/>
    </location>
</feature>
<dbReference type="Proteomes" id="UP000320421">
    <property type="component" value="Chromosome"/>
</dbReference>
<protein>
    <submittedName>
        <fullName evidence="13">Cation efflux system protein CusB</fullName>
    </submittedName>
</protein>
<dbReference type="InterPro" id="IPR058792">
    <property type="entry name" value="Beta-barrel_RND_2"/>
</dbReference>
<dbReference type="GO" id="GO:0046914">
    <property type="term" value="F:transition metal ion binding"/>
    <property type="evidence" value="ECO:0007669"/>
    <property type="project" value="TreeGrafter"/>
</dbReference>
<dbReference type="FunFam" id="2.40.420.20:FF:000006">
    <property type="entry name" value="RND family efflux transporter MFP subunit"/>
    <property type="match status" value="1"/>
</dbReference>
<evidence type="ECO:0000259" key="11">
    <source>
        <dbReference type="Pfam" id="PF25954"/>
    </source>
</evidence>
<keyword evidence="3" id="KW-0862">Zinc</keyword>
<dbReference type="PANTHER" id="PTHR30097">
    <property type="entry name" value="CATION EFFLUX SYSTEM PROTEIN CUSB"/>
    <property type="match status" value="1"/>
</dbReference>
<dbReference type="InterPro" id="IPR051909">
    <property type="entry name" value="MFP_Cation_Efflux"/>
</dbReference>
<proteinExistence type="inferred from homology"/>
<evidence type="ECO:0000256" key="3">
    <source>
        <dbReference type="ARBA" id="ARBA00022833"/>
    </source>
</evidence>
<feature type="region of interest" description="Disordered" evidence="6">
    <location>
        <begin position="494"/>
        <end position="513"/>
    </location>
</feature>
<dbReference type="Pfam" id="PF25869">
    <property type="entry name" value="3HB_CusB"/>
    <property type="match status" value="1"/>
</dbReference>
<keyword evidence="7" id="KW-0472">Membrane</keyword>
<feature type="compositionally biased region" description="Basic and acidic residues" evidence="6">
    <location>
        <begin position="686"/>
        <end position="699"/>
    </location>
</feature>
<sequence length="699" mass="76311">MTSSSTNDQPQNSPDTKPHPEGKSARWWLRKLLPTALFLAVGLLLIVLVGLAQRVGWIQSGTSTTASTSDGGKETTYTCPMHPQIRQPKPGRCPICGMELVPAAKKGANIDELAVTIEPAQRRLANIQTAEVKTQAVNSTIETIGSIEIDESRQATIAAYIDGRIEKLFADYTGIEVDKGDHLAIVYSPELYAAQVELLEARKALKKMSSAALGVVREAQEKLVENSRQKLVELGMTEEQIQQLLASGKAESRLTIYAPMGGTVTEKLAEEGKYIKAGEPIYRIANLTTVWLMLELYPEDAARIRFGQQVDAELQSLPGKTLKGRVVFIDPTVNPQRRTVGVRVEFSNEHGQLRPGDYAKAQITVPIGPQGAVYDAELAGKWISPMHPQVIRDQPGDCPICGMKLVPTSRFGYSQEPVKQKEALTVPRSAVLMAGDHSVVYVETKPGRFELRNVTLGPMLGDTAVILDGVKPGEQVATSGNFLIDSQMQLSGKPSLIDPTKYQPDKKSKEKKGPLKFDSIQIEKLAGGTGTQLEKLYAAYFKIQKQFAGDQPVKESEATTLQKLAAQLAQDANLSPTVRQELQQIAENAAHLHHLSLKEARLKFKPISHAVVKLATQVRGATAKEAYQHFYCPMVPEGGGDWLQPDLKLVNPYFGSQMLRCGELVETFAPTGKGEKKTELPPAGEAKPEKQPTSDQGGK</sequence>
<dbReference type="InterPro" id="IPR045800">
    <property type="entry name" value="HMBD"/>
</dbReference>
<keyword evidence="7" id="KW-0812">Transmembrane</keyword>
<dbReference type="InterPro" id="IPR058649">
    <property type="entry name" value="CzcB_C"/>
</dbReference>
<dbReference type="GO" id="GO:0060003">
    <property type="term" value="P:copper ion export"/>
    <property type="evidence" value="ECO:0007669"/>
    <property type="project" value="TreeGrafter"/>
</dbReference>
<evidence type="ECO:0000259" key="12">
    <source>
        <dbReference type="Pfam" id="PF25975"/>
    </source>
</evidence>
<evidence type="ECO:0000256" key="5">
    <source>
        <dbReference type="ARBA" id="ARBA00058766"/>
    </source>
</evidence>